<reference evidence="2 3" key="1">
    <citation type="submission" date="2023-01" db="EMBL/GenBank/DDBJ databases">
        <title>Analysis of 21 Apiospora genomes using comparative genomics revels a genus with tremendous synthesis potential of carbohydrate active enzymes and secondary metabolites.</title>
        <authorList>
            <person name="Sorensen T."/>
        </authorList>
    </citation>
    <scope>NUCLEOTIDE SEQUENCE [LARGE SCALE GENOMIC DNA]</scope>
    <source>
        <strain evidence="2 3">CBS 83171</strain>
    </source>
</reference>
<protein>
    <submittedName>
        <fullName evidence="2">Uncharacterized protein</fullName>
    </submittedName>
</protein>
<gene>
    <name evidence="2" type="ORF">PG996_000156</name>
</gene>
<keyword evidence="1" id="KW-0732">Signal</keyword>
<sequence length="159" mass="16768">MRTSTVFATLAATAAATPVAIRAAADYQWAVTEWDAGCNNAGCDYTFRIAGPAATDYPARPAFAATCSGKSVDSKVFTSYAGCQMDAGIKGSLVSKINEPAELLGSRTVVPLQVSFQFADPSQDNTYWNYTGVQNTTFNRGGSPPQSFAIIPKESFGIA</sequence>
<proteinExistence type="predicted"/>
<name>A0ABR1WCZ3_9PEZI</name>
<keyword evidence="3" id="KW-1185">Reference proteome</keyword>
<evidence type="ECO:0000313" key="3">
    <source>
        <dbReference type="Proteomes" id="UP001446871"/>
    </source>
</evidence>
<accession>A0ABR1WCZ3</accession>
<evidence type="ECO:0000256" key="1">
    <source>
        <dbReference type="SAM" id="SignalP"/>
    </source>
</evidence>
<dbReference type="EMBL" id="JAQQWM010000001">
    <property type="protein sequence ID" value="KAK8081375.1"/>
    <property type="molecule type" value="Genomic_DNA"/>
</dbReference>
<feature type="signal peptide" evidence="1">
    <location>
        <begin position="1"/>
        <end position="16"/>
    </location>
</feature>
<feature type="chain" id="PRO_5046539440" evidence="1">
    <location>
        <begin position="17"/>
        <end position="159"/>
    </location>
</feature>
<dbReference type="Proteomes" id="UP001446871">
    <property type="component" value="Unassembled WGS sequence"/>
</dbReference>
<organism evidence="2 3">
    <name type="scientific">Apiospora saccharicola</name>
    <dbReference type="NCBI Taxonomy" id="335842"/>
    <lineage>
        <taxon>Eukaryota</taxon>
        <taxon>Fungi</taxon>
        <taxon>Dikarya</taxon>
        <taxon>Ascomycota</taxon>
        <taxon>Pezizomycotina</taxon>
        <taxon>Sordariomycetes</taxon>
        <taxon>Xylariomycetidae</taxon>
        <taxon>Amphisphaeriales</taxon>
        <taxon>Apiosporaceae</taxon>
        <taxon>Apiospora</taxon>
    </lineage>
</organism>
<evidence type="ECO:0000313" key="2">
    <source>
        <dbReference type="EMBL" id="KAK8081375.1"/>
    </source>
</evidence>
<comment type="caution">
    <text evidence="2">The sequence shown here is derived from an EMBL/GenBank/DDBJ whole genome shotgun (WGS) entry which is preliminary data.</text>
</comment>